<evidence type="ECO:0000313" key="2">
    <source>
        <dbReference type="WBParaSite" id="jg24852"/>
    </source>
</evidence>
<dbReference type="Proteomes" id="UP000887574">
    <property type="component" value="Unplaced"/>
</dbReference>
<accession>A0A915DZI7</accession>
<reference evidence="2" key="1">
    <citation type="submission" date="2022-11" db="UniProtKB">
        <authorList>
            <consortium name="WormBaseParasite"/>
        </authorList>
    </citation>
    <scope>IDENTIFICATION</scope>
</reference>
<sequence length="67" mass="7869">MDQPKIDAILAFYNLLSKKLSLEECKKLPDVLHLLHTVVHLISKCTLAYQDYQNFGYKQTVEFLERN</sequence>
<dbReference type="AlphaFoldDB" id="A0A915DZI7"/>
<keyword evidence="1" id="KW-1185">Reference proteome</keyword>
<organism evidence="1 2">
    <name type="scientific">Ditylenchus dipsaci</name>
    <dbReference type="NCBI Taxonomy" id="166011"/>
    <lineage>
        <taxon>Eukaryota</taxon>
        <taxon>Metazoa</taxon>
        <taxon>Ecdysozoa</taxon>
        <taxon>Nematoda</taxon>
        <taxon>Chromadorea</taxon>
        <taxon>Rhabditida</taxon>
        <taxon>Tylenchina</taxon>
        <taxon>Tylenchomorpha</taxon>
        <taxon>Sphaerularioidea</taxon>
        <taxon>Anguinidae</taxon>
        <taxon>Anguininae</taxon>
        <taxon>Ditylenchus</taxon>
    </lineage>
</organism>
<dbReference type="WBParaSite" id="jg24852">
    <property type="protein sequence ID" value="jg24852"/>
    <property type="gene ID" value="jg24852"/>
</dbReference>
<evidence type="ECO:0000313" key="1">
    <source>
        <dbReference type="Proteomes" id="UP000887574"/>
    </source>
</evidence>
<name>A0A915DZI7_9BILA</name>
<protein>
    <submittedName>
        <fullName evidence="2">Uncharacterized protein</fullName>
    </submittedName>
</protein>
<proteinExistence type="predicted"/>